<name>A0ABS6VKJ8_9GAMM</name>
<feature type="transmembrane region" description="Helical" evidence="8">
    <location>
        <begin position="271"/>
        <end position="290"/>
    </location>
</feature>
<feature type="transmembrane region" description="Helical" evidence="8">
    <location>
        <begin position="479"/>
        <end position="497"/>
    </location>
</feature>
<dbReference type="Gene3D" id="1.20.1720.10">
    <property type="entry name" value="Multidrug resistance protein D"/>
    <property type="match status" value="1"/>
</dbReference>
<dbReference type="NCBIfam" id="TIGR00711">
    <property type="entry name" value="efflux_EmrB"/>
    <property type="match status" value="1"/>
</dbReference>
<comment type="subcellular location">
    <subcellularLocation>
        <location evidence="1">Cell membrane</location>
        <topology evidence="1">Multi-pass membrane protein</topology>
    </subcellularLocation>
</comment>
<evidence type="ECO:0000256" key="2">
    <source>
        <dbReference type="ARBA" id="ARBA00008537"/>
    </source>
</evidence>
<feature type="transmembrane region" description="Helical" evidence="8">
    <location>
        <begin position="335"/>
        <end position="352"/>
    </location>
</feature>
<keyword evidence="3" id="KW-0813">Transport</keyword>
<sequence length="511" mass="55551">MAQAPLKGMPLVLMTIALSLATFMQVLDSTIANVAIPTIAGNLGASNSQGTWVITSFGVANAISIPITGWLAKRIGEVKLFTWSTILFALASWACGMSKSLEMLIFFRVIQGIVAGPLIPLSQSLLLNNYPPAKRSIALSLWAMTVIVAPICGPILGGWISDNYHWGWIFFINVPIGVVVIMLTLQTLRGRETETQIRPIDTVGLVLLVVGVGSLQVMLDRGKELDWFNSTEIIVLTIAAVLALVMLLIWELTDDHPIVDLALFKSRNFTIGCLSLSLAYMLYFGSIVLLPQLLQEVYGYTATWAGLASAPVGIIPVILSPIIGRFSHKLDMRKLVTFSFIMYAVCFYWRAYTFEPGMDFGASAWPQFIQGFAVACFFMPLTTITLSGLTPDRMAAASSLSNFVRTLAGSIGTSITTTMWTDREAMHHSTLSESVTPYNVNAQQTYSQLEGMGMTHQQASAYIAQQITNQGLIISANEIFWASAGVFLILLVLIWFARPPFTAGGGAGGAH</sequence>
<dbReference type="InterPro" id="IPR004638">
    <property type="entry name" value="EmrB-like"/>
</dbReference>
<feature type="transmembrane region" description="Helical" evidence="8">
    <location>
        <begin position="50"/>
        <end position="71"/>
    </location>
</feature>
<keyword evidence="5 8" id="KW-0812">Transmembrane</keyword>
<dbReference type="InterPro" id="IPR011701">
    <property type="entry name" value="MFS"/>
</dbReference>
<proteinExistence type="inferred from homology"/>
<evidence type="ECO:0000256" key="1">
    <source>
        <dbReference type="ARBA" id="ARBA00004651"/>
    </source>
</evidence>
<dbReference type="InterPro" id="IPR036259">
    <property type="entry name" value="MFS_trans_sf"/>
</dbReference>
<comment type="caution">
    <text evidence="10">The sequence shown here is derived from an EMBL/GenBank/DDBJ whole genome shotgun (WGS) entry which is preliminary data.</text>
</comment>
<gene>
    <name evidence="10" type="primary">emrB</name>
    <name evidence="10" type="ORF">KYI95_22095</name>
</gene>
<feature type="transmembrane region" description="Helical" evidence="8">
    <location>
        <begin position="105"/>
        <end position="127"/>
    </location>
</feature>
<evidence type="ECO:0000256" key="6">
    <source>
        <dbReference type="ARBA" id="ARBA00022989"/>
    </source>
</evidence>
<evidence type="ECO:0000256" key="7">
    <source>
        <dbReference type="ARBA" id="ARBA00023136"/>
    </source>
</evidence>
<feature type="transmembrane region" description="Helical" evidence="8">
    <location>
        <begin position="200"/>
        <end position="219"/>
    </location>
</feature>
<reference evidence="10 11" key="1">
    <citation type="submission" date="2021-07" db="EMBL/GenBank/DDBJ databases">
        <title>A novel phosphonate cluster across the Pantoea species complex is important for pathogenicity in onion.</title>
        <authorList>
            <person name="Zhao M."/>
            <person name="Stice S."/>
            <person name="Shin G.Y."/>
            <person name="Coutinho T."/>
            <person name="Gitaitis R."/>
            <person name="Kvitko B."/>
            <person name="Dutta B."/>
        </authorList>
    </citation>
    <scope>NUCLEOTIDE SEQUENCE [LARGE SCALE GENOMIC DNA]</scope>
    <source>
        <strain evidence="10 11">BD 382</strain>
    </source>
</reference>
<feature type="transmembrane region" description="Helical" evidence="8">
    <location>
        <begin position="231"/>
        <end position="250"/>
    </location>
</feature>
<feature type="transmembrane region" description="Helical" evidence="8">
    <location>
        <begin position="139"/>
        <end position="160"/>
    </location>
</feature>
<organism evidence="10 11">
    <name type="scientific">Pantoea allii</name>
    <dbReference type="NCBI Taxonomy" id="574096"/>
    <lineage>
        <taxon>Bacteria</taxon>
        <taxon>Pseudomonadati</taxon>
        <taxon>Pseudomonadota</taxon>
        <taxon>Gammaproteobacteria</taxon>
        <taxon>Enterobacterales</taxon>
        <taxon>Erwiniaceae</taxon>
        <taxon>Pantoea</taxon>
    </lineage>
</organism>
<feature type="transmembrane region" description="Helical" evidence="8">
    <location>
        <begin position="364"/>
        <end position="389"/>
    </location>
</feature>
<keyword evidence="7 8" id="KW-0472">Membrane</keyword>
<evidence type="ECO:0000256" key="4">
    <source>
        <dbReference type="ARBA" id="ARBA00022475"/>
    </source>
</evidence>
<evidence type="ECO:0000256" key="5">
    <source>
        <dbReference type="ARBA" id="ARBA00022692"/>
    </source>
</evidence>
<dbReference type="Pfam" id="PF07690">
    <property type="entry name" value="MFS_1"/>
    <property type="match status" value="1"/>
</dbReference>
<dbReference type="PANTHER" id="PTHR42718:SF9">
    <property type="entry name" value="MAJOR FACILITATOR SUPERFAMILY MULTIDRUG TRANSPORTER MFSC"/>
    <property type="match status" value="1"/>
</dbReference>
<feature type="transmembrane region" description="Helical" evidence="8">
    <location>
        <begin position="166"/>
        <end position="188"/>
    </location>
</feature>
<feature type="transmembrane region" description="Helical" evidence="8">
    <location>
        <begin position="80"/>
        <end position="99"/>
    </location>
</feature>
<feature type="transmembrane region" description="Helical" evidence="8">
    <location>
        <begin position="302"/>
        <end position="323"/>
    </location>
</feature>
<protein>
    <submittedName>
        <fullName evidence="10">Multidrug efflux MFS transporter permease subunit EmrB</fullName>
    </submittedName>
</protein>
<comment type="similarity">
    <text evidence="2">Belongs to the major facilitator superfamily. EmrB family.</text>
</comment>
<dbReference type="CDD" id="cd17503">
    <property type="entry name" value="MFS_LmrB_MDR_like"/>
    <property type="match status" value="1"/>
</dbReference>
<dbReference type="PANTHER" id="PTHR42718">
    <property type="entry name" value="MAJOR FACILITATOR SUPERFAMILY MULTIDRUG TRANSPORTER MFSC"/>
    <property type="match status" value="1"/>
</dbReference>
<dbReference type="RefSeq" id="WP_096012742.1">
    <property type="nucleotide sequence ID" value="NZ_CP193910.1"/>
</dbReference>
<keyword evidence="11" id="KW-1185">Reference proteome</keyword>
<evidence type="ECO:0000256" key="8">
    <source>
        <dbReference type="SAM" id="Phobius"/>
    </source>
</evidence>
<dbReference type="EMBL" id="JAHVXZ010000022">
    <property type="protein sequence ID" value="MBW1259868.1"/>
    <property type="molecule type" value="Genomic_DNA"/>
</dbReference>
<dbReference type="NCBIfam" id="NF000391">
    <property type="entry name" value="EmrB"/>
    <property type="match status" value="1"/>
</dbReference>
<evidence type="ECO:0000313" key="11">
    <source>
        <dbReference type="Proteomes" id="UP001197236"/>
    </source>
</evidence>
<evidence type="ECO:0000313" key="10">
    <source>
        <dbReference type="EMBL" id="MBW1259868.1"/>
    </source>
</evidence>
<evidence type="ECO:0000259" key="9">
    <source>
        <dbReference type="PROSITE" id="PS50850"/>
    </source>
</evidence>
<dbReference type="PROSITE" id="PS50850">
    <property type="entry name" value="MFS"/>
    <property type="match status" value="1"/>
</dbReference>
<dbReference type="SUPFAM" id="SSF103473">
    <property type="entry name" value="MFS general substrate transporter"/>
    <property type="match status" value="1"/>
</dbReference>
<accession>A0ABS6VKJ8</accession>
<keyword evidence="6 8" id="KW-1133">Transmembrane helix</keyword>
<dbReference type="Proteomes" id="UP001197236">
    <property type="component" value="Unassembled WGS sequence"/>
</dbReference>
<evidence type="ECO:0000256" key="3">
    <source>
        <dbReference type="ARBA" id="ARBA00022448"/>
    </source>
</evidence>
<keyword evidence="4" id="KW-1003">Cell membrane</keyword>
<feature type="domain" description="Major facilitator superfamily (MFS) profile" evidence="9">
    <location>
        <begin position="14"/>
        <end position="502"/>
    </location>
</feature>
<dbReference type="InterPro" id="IPR020846">
    <property type="entry name" value="MFS_dom"/>
</dbReference>
<dbReference type="Gene3D" id="1.20.1250.20">
    <property type="entry name" value="MFS general substrate transporter like domains"/>
    <property type="match status" value="1"/>
</dbReference>